<proteinExistence type="predicted"/>
<reference evidence="1" key="1">
    <citation type="journal article" date="2023" name="Mol. Biol. Evol.">
        <title>Third-Generation Sequencing Reveals the Adaptive Role of the Epigenome in Three Deep-Sea Polychaetes.</title>
        <authorList>
            <person name="Perez M."/>
            <person name="Aroh O."/>
            <person name="Sun Y."/>
            <person name="Lan Y."/>
            <person name="Juniper S.K."/>
            <person name="Young C.R."/>
            <person name="Angers B."/>
            <person name="Qian P.Y."/>
        </authorList>
    </citation>
    <scope>NUCLEOTIDE SEQUENCE</scope>
    <source>
        <strain evidence="1">R07B-5</strain>
    </source>
</reference>
<evidence type="ECO:0000313" key="1">
    <source>
        <dbReference type="EMBL" id="KAK2178431.1"/>
    </source>
</evidence>
<evidence type="ECO:0000313" key="2">
    <source>
        <dbReference type="Proteomes" id="UP001209878"/>
    </source>
</evidence>
<gene>
    <name evidence="1" type="ORF">NP493_544g00016</name>
</gene>
<accession>A0AAD9KVZ7</accession>
<sequence length="116" mass="13291">MFYCSFIVGKGLHNERRRRICKICMHLQSRISLAGSGTAHHTPKVLSRHIQTTHSNDNIYFNTPYINTSCVNMRCVTHTVHITLTHLVLCLPRSDMQDNNLHSSGRNVLSKYKLSI</sequence>
<name>A0AAD9KVZ7_RIDPI</name>
<dbReference type="EMBL" id="JAODUO010000544">
    <property type="protein sequence ID" value="KAK2178431.1"/>
    <property type="molecule type" value="Genomic_DNA"/>
</dbReference>
<keyword evidence="2" id="KW-1185">Reference proteome</keyword>
<dbReference type="Proteomes" id="UP001209878">
    <property type="component" value="Unassembled WGS sequence"/>
</dbReference>
<organism evidence="1 2">
    <name type="scientific">Ridgeia piscesae</name>
    <name type="common">Tubeworm</name>
    <dbReference type="NCBI Taxonomy" id="27915"/>
    <lineage>
        <taxon>Eukaryota</taxon>
        <taxon>Metazoa</taxon>
        <taxon>Spiralia</taxon>
        <taxon>Lophotrochozoa</taxon>
        <taxon>Annelida</taxon>
        <taxon>Polychaeta</taxon>
        <taxon>Sedentaria</taxon>
        <taxon>Canalipalpata</taxon>
        <taxon>Sabellida</taxon>
        <taxon>Siboglinidae</taxon>
        <taxon>Ridgeia</taxon>
    </lineage>
</organism>
<protein>
    <submittedName>
        <fullName evidence="1">Uncharacterized protein</fullName>
    </submittedName>
</protein>
<dbReference type="AlphaFoldDB" id="A0AAD9KVZ7"/>
<comment type="caution">
    <text evidence="1">The sequence shown here is derived from an EMBL/GenBank/DDBJ whole genome shotgun (WGS) entry which is preliminary data.</text>
</comment>